<feature type="non-terminal residue" evidence="2">
    <location>
        <position position="1"/>
    </location>
</feature>
<organism evidence="2">
    <name type="scientific">marine metagenome</name>
    <dbReference type="NCBI Taxonomy" id="408172"/>
    <lineage>
        <taxon>unclassified sequences</taxon>
        <taxon>metagenomes</taxon>
        <taxon>ecological metagenomes</taxon>
    </lineage>
</organism>
<sequence>LYPDDPGREALQMAKTLASAGPAIKPDVLYPDDPGREAQQMAKTRARIVRSVTKPDALYPDDPGREALQITKTRARKTGLVKPDDLYSRSVSNEARGMTYKWSRTRASSMRTRKQVSAGGNVFTAKILKSMSKRPVTNYAPFNDEIAGAKKNTDAEKSIDSSSP</sequence>
<accession>A0A381YZC1</accession>
<feature type="region of interest" description="Disordered" evidence="1">
    <location>
        <begin position="144"/>
        <end position="164"/>
    </location>
</feature>
<gene>
    <name evidence="2" type="ORF">METZ01_LOCUS134797</name>
</gene>
<proteinExistence type="predicted"/>
<evidence type="ECO:0000313" key="2">
    <source>
        <dbReference type="EMBL" id="SVA81943.1"/>
    </source>
</evidence>
<protein>
    <submittedName>
        <fullName evidence="2">Uncharacterized protein</fullName>
    </submittedName>
</protein>
<dbReference type="AlphaFoldDB" id="A0A381YZC1"/>
<name>A0A381YZC1_9ZZZZ</name>
<evidence type="ECO:0000256" key="1">
    <source>
        <dbReference type="SAM" id="MobiDB-lite"/>
    </source>
</evidence>
<feature type="compositionally biased region" description="Basic and acidic residues" evidence="1">
    <location>
        <begin position="147"/>
        <end position="164"/>
    </location>
</feature>
<reference evidence="2" key="1">
    <citation type="submission" date="2018-05" db="EMBL/GenBank/DDBJ databases">
        <authorList>
            <person name="Lanie J.A."/>
            <person name="Ng W.-L."/>
            <person name="Kazmierczak K.M."/>
            <person name="Andrzejewski T.M."/>
            <person name="Davidsen T.M."/>
            <person name="Wayne K.J."/>
            <person name="Tettelin H."/>
            <person name="Glass J.I."/>
            <person name="Rusch D."/>
            <person name="Podicherti R."/>
            <person name="Tsui H.-C.T."/>
            <person name="Winkler M.E."/>
        </authorList>
    </citation>
    <scope>NUCLEOTIDE SEQUENCE</scope>
</reference>
<dbReference type="EMBL" id="UINC01019359">
    <property type="protein sequence ID" value="SVA81943.1"/>
    <property type="molecule type" value="Genomic_DNA"/>
</dbReference>